<dbReference type="Gene3D" id="3.90.79.40">
    <property type="entry name" value="EvaA sugar 2,3-dehydratase subunit"/>
    <property type="match status" value="2"/>
</dbReference>
<proteinExistence type="predicted"/>
<dbReference type="InterPro" id="IPR038153">
    <property type="entry name" value="EvaA-like_sf"/>
</dbReference>
<gene>
    <name evidence="2" type="ORF">CLV43_12193</name>
</gene>
<organism evidence="2 3">
    <name type="scientific">Umezawaea tangerina</name>
    <dbReference type="NCBI Taxonomy" id="84725"/>
    <lineage>
        <taxon>Bacteria</taxon>
        <taxon>Bacillati</taxon>
        <taxon>Actinomycetota</taxon>
        <taxon>Actinomycetes</taxon>
        <taxon>Pseudonocardiales</taxon>
        <taxon>Pseudonocardiaceae</taxon>
        <taxon>Umezawaea</taxon>
    </lineage>
</organism>
<dbReference type="Pfam" id="PF03559">
    <property type="entry name" value="Hexose_dehydrat"/>
    <property type="match status" value="2"/>
</dbReference>
<protein>
    <submittedName>
        <fullName evidence="2">Oxidase EvaA</fullName>
    </submittedName>
</protein>
<accession>A0A2T0SGF9</accession>
<feature type="domain" description="dTDP-4-dehydro-6-deoxy-alpha-D-glucopyranose 2,3-dehydratase" evidence="1">
    <location>
        <begin position="279"/>
        <end position="482"/>
    </location>
</feature>
<name>A0A2T0SGF9_9PSEU</name>
<reference evidence="2 3" key="1">
    <citation type="submission" date="2018-03" db="EMBL/GenBank/DDBJ databases">
        <title>Genomic Encyclopedia of Archaeal and Bacterial Type Strains, Phase II (KMG-II): from individual species to whole genera.</title>
        <authorList>
            <person name="Goeker M."/>
        </authorList>
    </citation>
    <scope>NUCLEOTIDE SEQUENCE [LARGE SCALE GENOMIC DNA]</scope>
    <source>
        <strain evidence="2 3">DSM 44720</strain>
    </source>
</reference>
<evidence type="ECO:0000313" key="3">
    <source>
        <dbReference type="Proteomes" id="UP000239494"/>
    </source>
</evidence>
<feature type="domain" description="dTDP-4-dehydro-6-deoxy-alpha-D-glucopyranose 2,3-dehydratase" evidence="1">
    <location>
        <begin position="39"/>
        <end position="241"/>
    </location>
</feature>
<comment type="caution">
    <text evidence="2">The sequence shown here is derived from an EMBL/GenBank/DDBJ whole genome shotgun (WGS) entry which is preliminary data.</text>
</comment>
<evidence type="ECO:0000313" key="2">
    <source>
        <dbReference type="EMBL" id="PRY32496.1"/>
    </source>
</evidence>
<dbReference type="GO" id="GO:0016829">
    <property type="term" value="F:lyase activity"/>
    <property type="evidence" value="ECO:0007669"/>
    <property type="project" value="InterPro"/>
</dbReference>
<sequence length="501" mass="54839">MTLSPITPGSPLRTQVSGLPLRIARSTLSRQGSATSTPEFHRWFAARLARARATVVTGVDFADLVGWGFDRDTGNLVHDSGKFFCVQGLAVTTDHGPVASWSQPIINQPETGVLGILVKEFDGVLHCLMQAKVEPGNAGVLQLSPTVQATRSNYTAVHRGRAVPYLDLFLSARPESVLADVLQSEQGSWFYRKRNRNIVVEATGDVEVRDGFRWLTLGQLHELLAFDNLVNMNSRTVLSCLPFSGPDLLEALGCDGEGFRAALVRSIGSAWGAVHTNGEILSWLTDLRSRREVEATPIPLREVRGWTRGADRIAHETGAFFDIRAVAVAGGDREIDTWSQPIIAPHGLGVVAFLAARFTGVLHLLVNARVEPGYLDFVELAPTVQCTPESYEHLPARARPPFLDQVLDAAPDRIRFDTLLSEEGGRFYRAVNRYVIVEVDPSEVSEDVGPSRYRWMTADQVVGLLRHSHYVNVQARSLIACLHSLVGGSAADPVATRDGVR</sequence>
<dbReference type="AlphaFoldDB" id="A0A2T0SGF9"/>
<dbReference type="Proteomes" id="UP000239494">
    <property type="component" value="Unassembled WGS sequence"/>
</dbReference>
<dbReference type="EMBL" id="PVTF01000021">
    <property type="protein sequence ID" value="PRY32496.1"/>
    <property type="molecule type" value="Genomic_DNA"/>
</dbReference>
<evidence type="ECO:0000259" key="1">
    <source>
        <dbReference type="Pfam" id="PF03559"/>
    </source>
</evidence>
<keyword evidence="3" id="KW-1185">Reference proteome</keyword>
<dbReference type="RefSeq" id="WP_245887480.1">
    <property type="nucleotide sequence ID" value="NZ_PVTF01000021.1"/>
</dbReference>
<dbReference type="InterPro" id="IPR005212">
    <property type="entry name" value="EvaA-like"/>
</dbReference>